<dbReference type="InterPro" id="IPR026444">
    <property type="entry name" value="Secre_tail"/>
</dbReference>
<dbReference type="Proteomes" id="UP000184488">
    <property type="component" value="Unassembled WGS sequence"/>
</dbReference>
<dbReference type="PANTHER" id="PTHR38787:SF3">
    <property type="entry name" value="REGULATORY P DOMAIN-CONTAINING PROTEIN"/>
    <property type="match status" value="1"/>
</dbReference>
<evidence type="ECO:0000256" key="1">
    <source>
        <dbReference type="ARBA" id="ARBA00022729"/>
    </source>
</evidence>
<evidence type="ECO:0000313" key="4">
    <source>
        <dbReference type="EMBL" id="SHI89252.1"/>
    </source>
</evidence>
<name>A0A1M6EUZ2_9FLAO</name>
<dbReference type="EMBL" id="FQZI01000003">
    <property type="protein sequence ID" value="SHI89252.1"/>
    <property type="molecule type" value="Genomic_DNA"/>
</dbReference>
<dbReference type="OrthoDB" id="1401747at2"/>
<dbReference type="AlphaFoldDB" id="A0A1M6EUZ2"/>
<protein>
    <submittedName>
        <fullName evidence="4">Choice-of-anchor B domain-containing protein</fullName>
    </submittedName>
</protein>
<feature type="domain" description="Secretion system C-terminal sorting" evidence="3">
    <location>
        <begin position="408"/>
        <end position="473"/>
    </location>
</feature>
<dbReference type="NCBIfam" id="TIGR04312">
    <property type="entry name" value="choice_anch_B"/>
    <property type="match status" value="1"/>
</dbReference>
<evidence type="ECO:0000313" key="5">
    <source>
        <dbReference type="Proteomes" id="UP000184488"/>
    </source>
</evidence>
<dbReference type="NCBIfam" id="TIGR04183">
    <property type="entry name" value="Por_Secre_tail"/>
    <property type="match status" value="1"/>
</dbReference>
<evidence type="ECO:0000259" key="3">
    <source>
        <dbReference type="Pfam" id="PF18962"/>
    </source>
</evidence>
<dbReference type="InterPro" id="IPR027589">
    <property type="entry name" value="Choice_anch_B"/>
</dbReference>
<evidence type="ECO:0000256" key="2">
    <source>
        <dbReference type="SAM" id="SignalP"/>
    </source>
</evidence>
<sequence>MKKKLTLLCFLLLGLFVFAQTPCSGGTAGGFQCNNVDLLSVMSFSQIGGTTSTQGNDCWGWTDPLTNKEYAIIGCTSHTSFIDISNPVAPVYLGKVMSHNNVNSIWRDIKVYNNYAFIVSEATGHGMQVFDLTRLRGVVTPQTFTPDAHYAGFGKCHNIAINEATGYAYCIGSNTYSGGPHVVNIQNPLNPTFSFGYSAQNYCHDAQIVIYDGPDTQHTGKEIFFGANETKVVIMDVTNKSNPILLSTFTYQNTAYTHQGWLTPNKKYWILGDEIDETNFGFNTKSVIIDLTDLDNPVLKGNYFGTTPAIDHNGYTLGNHFYLANYRAGLRILDISNIDASNTMNEVGYFDTFPTSDSANYNGAWSVYPYFPSGNVIISDIERGLFVVKKSGSLSTQEYELKKVALSPNPANSIVTIKAKENIEKVYIFDTVGKIVKEFTGILANEFNFNVSDLNAGLYLVKLDNGSTKKLIVK</sequence>
<dbReference type="GO" id="GO:0005576">
    <property type="term" value="C:extracellular region"/>
    <property type="evidence" value="ECO:0007669"/>
    <property type="project" value="TreeGrafter"/>
</dbReference>
<dbReference type="InterPro" id="IPR013211">
    <property type="entry name" value="LVIVD"/>
</dbReference>
<organism evidence="4 5">
    <name type="scientific">Flavobacterium terrae</name>
    <dbReference type="NCBI Taxonomy" id="415425"/>
    <lineage>
        <taxon>Bacteria</taxon>
        <taxon>Pseudomonadati</taxon>
        <taxon>Bacteroidota</taxon>
        <taxon>Flavobacteriia</taxon>
        <taxon>Flavobacteriales</taxon>
        <taxon>Flavobacteriaceae</taxon>
        <taxon>Flavobacterium</taxon>
    </lineage>
</organism>
<dbReference type="Pfam" id="PF08309">
    <property type="entry name" value="LVIVD"/>
    <property type="match status" value="2"/>
</dbReference>
<accession>A0A1M6EUZ2</accession>
<dbReference type="STRING" id="415425.SAMN05444363_1971"/>
<feature type="chain" id="PRO_5012070526" evidence="2">
    <location>
        <begin position="20"/>
        <end position="474"/>
    </location>
</feature>
<dbReference type="PANTHER" id="PTHR38787">
    <property type="entry name" value="REGULATORY P DOMAIN-CONTAINING PROTEIN"/>
    <property type="match status" value="1"/>
</dbReference>
<keyword evidence="1 2" id="KW-0732">Signal</keyword>
<proteinExistence type="predicted"/>
<keyword evidence="5" id="KW-1185">Reference proteome</keyword>
<dbReference type="RefSeq" id="WP_073310890.1">
    <property type="nucleotide sequence ID" value="NZ_FQZI01000003.1"/>
</dbReference>
<feature type="signal peptide" evidence="2">
    <location>
        <begin position="1"/>
        <end position="19"/>
    </location>
</feature>
<gene>
    <name evidence="4" type="ORF">SAMN05444363_1971</name>
</gene>
<reference evidence="5" key="1">
    <citation type="submission" date="2016-11" db="EMBL/GenBank/DDBJ databases">
        <authorList>
            <person name="Varghese N."/>
            <person name="Submissions S."/>
        </authorList>
    </citation>
    <scope>NUCLEOTIDE SEQUENCE [LARGE SCALE GENOMIC DNA]</scope>
    <source>
        <strain evidence="5">DSM 18829</strain>
    </source>
</reference>
<dbReference type="Pfam" id="PF18962">
    <property type="entry name" value="Por_Secre_tail"/>
    <property type="match status" value="1"/>
</dbReference>